<accession>A0AA96J2A8</accession>
<dbReference type="Proteomes" id="UP001304515">
    <property type="component" value="Chromosome"/>
</dbReference>
<dbReference type="SUPFAM" id="SSF47090">
    <property type="entry name" value="PGBD-like"/>
    <property type="match status" value="1"/>
</dbReference>
<dbReference type="KEGG" id="fcj:RN605_08230"/>
<dbReference type="EMBL" id="CP134890">
    <property type="protein sequence ID" value="WNM20676.1"/>
    <property type="molecule type" value="Genomic_DNA"/>
</dbReference>
<evidence type="ECO:0000256" key="1">
    <source>
        <dbReference type="SAM" id="Phobius"/>
    </source>
</evidence>
<evidence type="ECO:0000313" key="4">
    <source>
        <dbReference type="Proteomes" id="UP001304515"/>
    </source>
</evidence>
<keyword evidence="4" id="KW-1185">Reference proteome</keyword>
<dbReference type="Gene3D" id="1.10.101.10">
    <property type="entry name" value="PGBD-like superfamily/PGBD"/>
    <property type="match status" value="1"/>
</dbReference>
<reference evidence="3 4" key="1">
    <citation type="submission" date="2023-09" db="EMBL/GenBank/DDBJ databases">
        <title>Flavobacterium sp. a novel bacteria isolate from Pepper rhizosphere.</title>
        <authorList>
            <person name="Peng Y."/>
            <person name="Lee J."/>
        </authorList>
    </citation>
    <scope>NUCLEOTIDE SEQUENCE [LARGE SCALE GENOMIC DNA]</scope>
    <source>
        <strain evidence="2">PMR2A8</strain>
        <strain evidence="3 4">PMTSA4</strain>
    </source>
</reference>
<evidence type="ECO:0000313" key="2">
    <source>
        <dbReference type="EMBL" id="WNM19287.1"/>
    </source>
</evidence>
<proteinExistence type="predicted"/>
<dbReference type="EMBL" id="CP134878">
    <property type="protein sequence ID" value="WNM19287.1"/>
    <property type="molecule type" value="Genomic_DNA"/>
</dbReference>
<protein>
    <recommendedName>
        <fullName evidence="5">Peptidoglycan-binding protein</fullName>
    </recommendedName>
</protein>
<sequence>MKSNNTYLYAGLGLLTIIGVVSLSRKKAETTTDIPFNENPTTPLPIVLDENKLLKKGSTGPEVQKLQEMLNVGADGVFGSITEAALYRQKAVKQTTLKQFVALPNANPDRIPSGSRVMINNPNGSNLYIAQQNADKLWYKTNDVFLHMNFGREAGVVRSSTQLGDWYLVLYGNYKMIFVKATDVKKI</sequence>
<name>A0AA96EYN3_9FLAO</name>
<keyword evidence="1" id="KW-0812">Transmembrane</keyword>
<dbReference type="RefSeq" id="WP_313324098.1">
    <property type="nucleotide sequence ID" value="NZ_CP134878.1"/>
</dbReference>
<keyword evidence="1" id="KW-0472">Membrane</keyword>
<accession>A0AA96EYN3</accession>
<dbReference type="AlphaFoldDB" id="A0AA96EYN3"/>
<gene>
    <name evidence="3" type="ORF">RN605_08230</name>
    <name evidence="2" type="ORF">RN608_01060</name>
</gene>
<dbReference type="InterPro" id="IPR036366">
    <property type="entry name" value="PGBDSf"/>
</dbReference>
<dbReference type="InterPro" id="IPR036365">
    <property type="entry name" value="PGBD-like_sf"/>
</dbReference>
<evidence type="ECO:0000313" key="3">
    <source>
        <dbReference type="EMBL" id="WNM20676.1"/>
    </source>
</evidence>
<organism evidence="3 4">
    <name type="scientific">Flavobacterium capsici</name>
    <dbReference type="NCBI Taxonomy" id="3075618"/>
    <lineage>
        <taxon>Bacteria</taxon>
        <taxon>Pseudomonadati</taxon>
        <taxon>Bacteroidota</taxon>
        <taxon>Flavobacteriia</taxon>
        <taxon>Flavobacteriales</taxon>
        <taxon>Flavobacteriaceae</taxon>
        <taxon>Flavobacterium</taxon>
    </lineage>
</organism>
<evidence type="ECO:0008006" key="5">
    <source>
        <dbReference type="Google" id="ProtNLM"/>
    </source>
</evidence>
<keyword evidence="1" id="KW-1133">Transmembrane helix</keyword>
<feature type="transmembrane region" description="Helical" evidence="1">
    <location>
        <begin position="6"/>
        <end position="24"/>
    </location>
</feature>